<reference evidence="8" key="1">
    <citation type="journal article" date="2014" name="Front. Microbiol.">
        <title>High frequency of phylogenetically diverse reductive dehalogenase-homologous genes in deep subseafloor sedimentary metagenomes.</title>
        <authorList>
            <person name="Kawai M."/>
            <person name="Futagami T."/>
            <person name="Toyoda A."/>
            <person name="Takaki Y."/>
            <person name="Nishi S."/>
            <person name="Hori S."/>
            <person name="Arai W."/>
            <person name="Tsubouchi T."/>
            <person name="Morono Y."/>
            <person name="Uchiyama I."/>
            <person name="Ito T."/>
            <person name="Fujiyama A."/>
            <person name="Inagaki F."/>
            <person name="Takami H."/>
        </authorList>
    </citation>
    <scope>NUCLEOTIDE SEQUENCE</scope>
    <source>
        <strain evidence="8">Expedition CK06-06</strain>
    </source>
</reference>
<dbReference type="PANTHER" id="PTHR10229:SF0">
    <property type="entry name" value="GTP-BINDING PROTEIN 6-RELATED"/>
    <property type="match status" value="1"/>
</dbReference>
<dbReference type="InterPro" id="IPR027417">
    <property type="entry name" value="P-loop_NTPase"/>
</dbReference>
<dbReference type="Gene3D" id="3.40.50.11060">
    <property type="entry name" value="GTPase HflX, N-terminal domain"/>
    <property type="match status" value="1"/>
</dbReference>
<dbReference type="CDD" id="cd01878">
    <property type="entry name" value="HflX"/>
    <property type="match status" value="1"/>
</dbReference>
<dbReference type="InterPro" id="IPR042108">
    <property type="entry name" value="GTPase_HflX_N_sf"/>
</dbReference>
<dbReference type="FunFam" id="3.40.50.11060:FF:000001">
    <property type="entry name" value="GTPase HflX"/>
    <property type="match status" value="1"/>
</dbReference>
<sequence length="354" mass="39651">RWSAEASIEELVQLTGTAGANVVGKIIQRLPAPSKTHYVGKGKLEELLALKDDVNYDVIIFDDELSPIQQRNLEEALQLKVIDRAALILDIFARRARTHEGQLQVELAQHQYLLPRLAGQWSHLERLGGGIGTRGPGESQIETDRRFIRRKIHHLKAQIEEVRKHRALYRQKRKKSGIPTVALVGYTNSGKSTLLNALCQADVFTESKLFATLDPTTKRLTLPDKSVVLVTDTVGFIQKLPPTIVTAFRATLEELTEAALLLHIVDLASHDASEQCRTVENTLADLELTDKPRITALNKIDLLLSRDRKWDEETAISYLSDQSLDETTVLISATRRWGLAKLLELINHTLGKST</sequence>
<dbReference type="PIRSF" id="PIRSF006809">
    <property type="entry name" value="GTP-binding_hflX_prd"/>
    <property type="match status" value="1"/>
</dbReference>
<dbReference type="Pfam" id="PF13167">
    <property type="entry name" value="GTP-bdg_N"/>
    <property type="match status" value="1"/>
</dbReference>
<dbReference type="GO" id="GO:0043022">
    <property type="term" value="F:ribosome binding"/>
    <property type="evidence" value="ECO:0007669"/>
    <property type="project" value="TreeGrafter"/>
</dbReference>
<gene>
    <name evidence="8" type="ORF">S03H2_15811</name>
</gene>
<keyword evidence="2" id="KW-0963">Cytoplasm</keyword>
<dbReference type="Gene3D" id="3.40.50.300">
    <property type="entry name" value="P-loop containing nucleotide triphosphate hydrolases"/>
    <property type="match status" value="1"/>
</dbReference>
<evidence type="ECO:0000256" key="2">
    <source>
        <dbReference type="ARBA" id="ARBA00022490"/>
    </source>
</evidence>
<evidence type="ECO:0000256" key="1">
    <source>
        <dbReference type="ARBA" id="ARBA00004496"/>
    </source>
</evidence>
<dbReference type="PRINTS" id="PR00326">
    <property type="entry name" value="GTP1OBG"/>
</dbReference>
<evidence type="ECO:0000313" key="8">
    <source>
        <dbReference type="EMBL" id="GAH36059.1"/>
    </source>
</evidence>
<dbReference type="SUPFAM" id="SSF52540">
    <property type="entry name" value="P-loop containing nucleoside triphosphate hydrolases"/>
    <property type="match status" value="1"/>
</dbReference>
<proteinExistence type="inferred from homology"/>
<keyword evidence="3" id="KW-0479">Metal-binding</keyword>
<comment type="caution">
    <text evidence="8">The sequence shown here is derived from an EMBL/GenBank/DDBJ whole genome shotgun (WGS) entry which is preliminary data.</text>
</comment>
<dbReference type="Pfam" id="PF16360">
    <property type="entry name" value="GTP-bdg_M"/>
    <property type="match status" value="1"/>
</dbReference>
<feature type="non-terminal residue" evidence="8">
    <location>
        <position position="1"/>
    </location>
</feature>
<dbReference type="EMBL" id="BARU01008047">
    <property type="protein sequence ID" value="GAH36059.1"/>
    <property type="molecule type" value="Genomic_DNA"/>
</dbReference>
<dbReference type="InterPro" id="IPR006073">
    <property type="entry name" value="GTP-bd"/>
</dbReference>
<evidence type="ECO:0000256" key="4">
    <source>
        <dbReference type="ARBA" id="ARBA00022741"/>
    </source>
</evidence>
<dbReference type="PROSITE" id="PS51705">
    <property type="entry name" value="G_HFLX"/>
    <property type="match status" value="1"/>
</dbReference>
<dbReference type="GO" id="GO:0005737">
    <property type="term" value="C:cytoplasm"/>
    <property type="evidence" value="ECO:0007669"/>
    <property type="project" value="UniProtKB-SubCell"/>
</dbReference>
<protein>
    <recommendedName>
        <fullName evidence="7">Hflx-type G domain-containing protein</fullName>
    </recommendedName>
</protein>
<dbReference type="InterPro" id="IPR030394">
    <property type="entry name" value="G_HFLX_dom"/>
</dbReference>
<comment type="subcellular location">
    <subcellularLocation>
        <location evidence="1">Cytoplasm</location>
    </subcellularLocation>
</comment>
<feature type="domain" description="Hflx-type G" evidence="7">
    <location>
        <begin position="179"/>
        <end position="354"/>
    </location>
</feature>
<dbReference type="Pfam" id="PF01926">
    <property type="entry name" value="MMR_HSR1"/>
    <property type="match status" value="1"/>
</dbReference>
<keyword evidence="6" id="KW-0342">GTP-binding</keyword>
<dbReference type="InterPro" id="IPR032305">
    <property type="entry name" value="GTP-bd_M"/>
</dbReference>
<accession>X1G3B6</accession>
<dbReference type="AlphaFoldDB" id="X1G3B6"/>
<dbReference type="GO" id="GO:0005525">
    <property type="term" value="F:GTP binding"/>
    <property type="evidence" value="ECO:0007669"/>
    <property type="project" value="UniProtKB-KW"/>
</dbReference>
<dbReference type="HAMAP" id="MF_00900">
    <property type="entry name" value="GTPase_HflX"/>
    <property type="match status" value="1"/>
</dbReference>
<evidence type="ECO:0000256" key="3">
    <source>
        <dbReference type="ARBA" id="ARBA00022723"/>
    </source>
</evidence>
<dbReference type="InterPro" id="IPR025121">
    <property type="entry name" value="GTPase_HflX_N"/>
</dbReference>
<evidence type="ECO:0000259" key="7">
    <source>
        <dbReference type="PROSITE" id="PS51705"/>
    </source>
</evidence>
<name>X1G3B6_9ZZZZ</name>
<keyword evidence="5" id="KW-0460">Magnesium</keyword>
<dbReference type="NCBIfam" id="TIGR03156">
    <property type="entry name" value="GTP_HflX"/>
    <property type="match status" value="1"/>
</dbReference>
<evidence type="ECO:0000256" key="5">
    <source>
        <dbReference type="ARBA" id="ARBA00022842"/>
    </source>
</evidence>
<dbReference type="InterPro" id="IPR016496">
    <property type="entry name" value="GTPase_HflX"/>
</dbReference>
<organism evidence="8">
    <name type="scientific">marine sediment metagenome</name>
    <dbReference type="NCBI Taxonomy" id="412755"/>
    <lineage>
        <taxon>unclassified sequences</taxon>
        <taxon>metagenomes</taxon>
        <taxon>ecological metagenomes</taxon>
    </lineage>
</organism>
<keyword evidence="4" id="KW-0547">Nucleotide-binding</keyword>
<dbReference type="GO" id="GO:0046872">
    <property type="term" value="F:metal ion binding"/>
    <property type="evidence" value="ECO:0007669"/>
    <property type="project" value="UniProtKB-KW"/>
</dbReference>
<evidence type="ECO:0000256" key="6">
    <source>
        <dbReference type="ARBA" id="ARBA00023134"/>
    </source>
</evidence>
<dbReference type="Gene3D" id="6.10.250.2860">
    <property type="match status" value="1"/>
</dbReference>
<dbReference type="PANTHER" id="PTHR10229">
    <property type="entry name" value="GTP-BINDING PROTEIN HFLX"/>
    <property type="match status" value="1"/>
</dbReference>